<keyword evidence="1" id="KW-1133">Transmembrane helix</keyword>
<protein>
    <recommendedName>
        <fullName evidence="4">Transmembrane protein</fullName>
    </recommendedName>
</protein>
<organism evidence="2 3">
    <name type="scientific">Lupinus albus</name>
    <name type="common">White lupine</name>
    <name type="synonym">Lupinus termis</name>
    <dbReference type="NCBI Taxonomy" id="3870"/>
    <lineage>
        <taxon>Eukaryota</taxon>
        <taxon>Viridiplantae</taxon>
        <taxon>Streptophyta</taxon>
        <taxon>Embryophyta</taxon>
        <taxon>Tracheophyta</taxon>
        <taxon>Spermatophyta</taxon>
        <taxon>Magnoliopsida</taxon>
        <taxon>eudicotyledons</taxon>
        <taxon>Gunneridae</taxon>
        <taxon>Pentapetalae</taxon>
        <taxon>rosids</taxon>
        <taxon>fabids</taxon>
        <taxon>Fabales</taxon>
        <taxon>Fabaceae</taxon>
        <taxon>Papilionoideae</taxon>
        <taxon>50 kb inversion clade</taxon>
        <taxon>genistoids sensu lato</taxon>
        <taxon>core genistoids</taxon>
        <taxon>Genisteae</taxon>
        <taxon>Lupinus</taxon>
    </lineage>
</organism>
<keyword evidence="3" id="KW-1185">Reference proteome</keyword>
<name>A0A6A4R4L2_LUPAL</name>
<accession>A0A6A4R4L2</accession>
<gene>
    <name evidence="2" type="ORF">Lalb_Chr01g0001301</name>
</gene>
<feature type="transmembrane region" description="Helical" evidence="1">
    <location>
        <begin position="18"/>
        <end position="36"/>
    </location>
</feature>
<keyword evidence="1" id="KW-0472">Membrane</keyword>
<keyword evidence="1" id="KW-0812">Transmembrane</keyword>
<dbReference type="AlphaFoldDB" id="A0A6A4R4L2"/>
<dbReference type="Proteomes" id="UP000447434">
    <property type="component" value="Chromosome 1"/>
</dbReference>
<sequence length="71" mass="7996">MENYYYGKPRGSDPHTSNVVVILMVTLILLCIPWLFSSEPEEEEVMDLSPFVAPILIVVILLLVTFLGSSR</sequence>
<evidence type="ECO:0000313" key="3">
    <source>
        <dbReference type="Proteomes" id="UP000447434"/>
    </source>
</evidence>
<evidence type="ECO:0008006" key="4">
    <source>
        <dbReference type="Google" id="ProtNLM"/>
    </source>
</evidence>
<comment type="caution">
    <text evidence="2">The sequence shown here is derived from an EMBL/GenBank/DDBJ whole genome shotgun (WGS) entry which is preliminary data.</text>
</comment>
<dbReference type="EMBL" id="WOCE01000001">
    <property type="protein sequence ID" value="KAE9620266.1"/>
    <property type="molecule type" value="Genomic_DNA"/>
</dbReference>
<reference evidence="3" key="1">
    <citation type="journal article" date="2020" name="Nat. Commun.">
        <title>Genome sequence of the cluster root forming white lupin.</title>
        <authorList>
            <person name="Hufnagel B."/>
            <person name="Marques A."/>
            <person name="Soriano A."/>
            <person name="Marques L."/>
            <person name="Divol F."/>
            <person name="Doumas P."/>
            <person name="Sallet E."/>
            <person name="Mancinotti D."/>
            <person name="Carrere S."/>
            <person name="Marande W."/>
            <person name="Arribat S."/>
            <person name="Keller J."/>
            <person name="Huneau C."/>
            <person name="Blein T."/>
            <person name="Aime D."/>
            <person name="Laguerre M."/>
            <person name="Taylor J."/>
            <person name="Schubert V."/>
            <person name="Nelson M."/>
            <person name="Geu-Flores F."/>
            <person name="Crespi M."/>
            <person name="Gallardo-Guerrero K."/>
            <person name="Delaux P.-M."/>
            <person name="Salse J."/>
            <person name="Berges H."/>
            <person name="Guyot R."/>
            <person name="Gouzy J."/>
            <person name="Peret B."/>
        </authorList>
    </citation>
    <scope>NUCLEOTIDE SEQUENCE [LARGE SCALE GENOMIC DNA]</scope>
    <source>
        <strain evidence="3">cv. Amiga</strain>
    </source>
</reference>
<evidence type="ECO:0000256" key="1">
    <source>
        <dbReference type="SAM" id="Phobius"/>
    </source>
</evidence>
<proteinExistence type="predicted"/>
<evidence type="ECO:0000313" key="2">
    <source>
        <dbReference type="EMBL" id="KAE9620266.1"/>
    </source>
</evidence>
<feature type="transmembrane region" description="Helical" evidence="1">
    <location>
        <begin position="48"/>
        <end position="68"/>
    </location>
</feature>